<evidence type="ECO:0000313" key="1">
    <source>
        <dbReference type="EMBL" id="MDK1683380.1"/>
    </source>
</evidence>
<reference evidence="1" key="1">
    <citation type="submission" date="2023-04" db="EMBL/GenBank/DDBJ databases">
        <title>The environmental microbiomes in feedlot watering bowls are a reservoir of florfenicol resistance for bovine respiratory disease pathogens.</title>
        <authorList>
            <person name="Kos D.W."/>
            <person name="Ruzzini A.C."/>
            <person name="Schreiner B."/>
            <person name="Jelinski M.D."/>
        </authorList>
    </citation>
    <scope>NUCLEOTIDE SEQUENCE</scope>
    <source>
        <strain evidence="1">WB3</strain>
    </source>
</reference>
<accession>A0AAW6UW15</accession>
<dbReference type="RefSeq" id="WP_284066664.1">
    <property type="nucleotide sequence ID" value="NZ_JASKNE010000001.1"/>
</dbReference>
<evidence type="ECO:0000313" key="2">
    <source>
        <dbReference type="Proteomes" id="UP001241935"/>
    </source>
</evidence>
<sequence>MDVIKHELVEDRLIYGDGTSYQQWRDWSGLKSLKQLDVASGFAEGGRVLIVAPHPDDEILGCAGLLQQLVELKRDIVLVAVTNGTQSHPESQLYSPNQLNTIRPAETHAALEVLAVNHAVKRIALNLIDGEITAQQDRLYQALRELIGPDDILVCTFDKDGHPDHEATGRVVQQLANEAHLICYQVLIWAWHWAVPDDRRIPWEKALKLELTPQQLQRKNKAISCFKSQLEIDTSTGQAPILSKQTIQRILLPCEVYICD</sequence>
<dbReference type="InterPro" id="IPR024078">
    <property type="entry name" value="LmbE-like_dom_sf"/>
</dbReference>
<dbReference type="Proteomes" id="UP001241935">
    <property type="component" value="Unassembled WGS sequence"/>
</dbReference>
<dbReference type="PANTHER" id="PTHR12993">
    <property type="entry name" value="N-ACETYLGLUCOSAMINYL-PHOSPHATIDYLINOSITOL DE-N-ACETYLASE-RELATED"/>
    <property type="match status" value="1"/>
</dbReference>
<organism evidence="1 2">
    <name type="scientific">Acinetobacter terrestris</name>
    <dbReference type="NCBI Taxonomy" id="2529843"/>
    <lineage>
        <taxon>Bacteria</taxon>
        <taxon>Pseudomonadati</taxon>
        <taxon>Pseudomonadota</taxon>
        <taxon>Gammaproteobacteria</taxon>
        <taxon>Moraxellales</taxon>
        <taxon>Moraxellaceae</taxon>
        <taxon>Acinetobacter</taxon>
        <taxon>Acinetobacter Taxon 24</taxon>
    </lineage>
</organism>
<gene>
    <name evidence="1" type="ORF">QOR41_05915</name>
</gene>
<dbReference type="SUPFAM" id="SSF102588">
    <property type="entry name" value="LmbE-like"/>
    <property type="match status" value="1"/>
</dbReference>
<dbReference type="InterPro" id="IPR003737">
    <property type="entry name" value="GlcNAc_PI_deacetylase-related"/>
</dbReference>
<dbReference type="Gene3D" id="3.40.50.10320">
    <property type="entry name" value="LmbE-like"/>
    <property type="match status" value="1"/>
</dbReference>
<dbReference type="EC" id="3.5.1.-" evidence="1"/>
<protein>
    <submittedName>
        <fullName evidence="1">PIG-L family deacetylase</fullName>
        <ecNumber evidence="1">3.5.1.-</ecNumber>
    </submittedName>
</protein>
<dbReference type="EMBL" id="JASKNE010000001">
    <property type="protein sequence ID" value="MDK1683380.1"/>
    <property type="molecule type" value="Genomic_DNA"/>
</dbReference>
<proteinExistence type="predicted"/>
<keyword evidence="1" id="KW-0378">Hydrolase</keyword>
<dbReference type="GO" id="GO:0016811">
    <property type="term" value="F:hydrolase activity, acting on carbon-nitrogen (but not peptide) bonds, in linear amides"/>
    <property type="evidence" value="ECO:0007669"/>
    <property type="project" value="TreeGrafter"/>
</dbReference>
<comment type="caution">
    <text evidence="1">The sequence shown here is derived from an EMBL/GenBank/DDBJ whole genome shotgun (WGS) entry which is preliminary data.</text>
</comment>
<name>A0AAW6UW15_9GAMM</name>
<dbReference type="PANTHER" id="PTHR12993:SF11">
    <property type="entry name" value="N-ACETYLGLUCOSAMINYL-PHOSPHATIDYLINOSITOL DE-N-ACETYLASE"/>
    <property type="match status" value="1"/>
</dbReference>
<dbReference type="AlphaFoldDB" id="A0AAW6UW15"/>
<dbReference type="Pfam" id="PF02585">
    <property type="entry name" value="PIG-L"/>
    <property type="match status" value="1"/>
</dbReference>